<reference evidence="1 2" key="1">
    <citation type="submission" date="2019-04" db="EMBL/GenBank/DDBJ databases">
        <title>An improved genome assembly and genetic linkage map for asparagus bean, Vigna unguiculata ssp. sesquipedialis.</title>
        <authorList>
            <person name="Xia Q."/>
            <person name="Zhang R."/>
            <person name="Dong Y."/>
        </authorList>
    </citation>
    <scope>NUCLEOTIDE SEQUENCE [LARGE SCALE GENOMIC DNA]</scope>
    <source>
        <tissue evidence="1">Leaf</tissue>
    </source>
</reference>
<organism evidence="1 2">
    <name type="scientific">Vigna unguiculata</name>
    <name type="common">Cowpea</name>
    <dbReference type="NCBI Taxonomy" id="3917"/>
    <lineage>
        <taxon>Eukaryota</taxon>
        <taxon>Viridiplantae</taxon>
        <taxon>Streptophyta</taxon>
        <taxon>Embryophyta</taxon>
        <taxon>Tracheophyta</taxon>
        <taxon>Spermatophyta</taxon>
        <taxon>Magnoliopsida</taxon>
        <taxon>eudicotyledons</taxon>
        <taxon>Gunneridae</taxon>
        <taxon>Pentapetalae</taxon>
        <taxon>rosids</taxon>
        <taxon>fabids</taxon>
        <taxon>Fabales</taxon>
        <taxon>Fabaceae</taxon>
        <taxon>Papilionoideae</taxon>
        <taxon>50 kb inversion clade</taxon>
        <taxon>NPAAA clade</taxon>
        <taxon>indigoferoid/millettioid clade</taxon>
        <taxon>Phaseoleae</taxon>
        <taxon>Vigna</taxon>
    </lineage>
</organism>
<evidence type="ECO:0000313" key="2">
    <source>
        <dbReference type="Proteomes" id="UP000501690"/>
    </source>
</evidence>
<name>A0A4D6KYF2_VIGUN</name>
<evidence type="ECO:0000313" key="1">
    <source>
        <dbReference type="EMBL" id="QCD78894.1"/>
    </source>
</evidence>
<keyword evidence="2" id="KW-1185">Reference proteome</keyword>
<protein>
    <submittedName>
        <fullName evidence="1">Uncharacterized protein</fullName>
    </submittedName>
</protein>
<accession>A0A4D6KYF2</accession>
<dbReference type="EMBL" id="CP039345">
    <property type="protein sequence ID" value="QCD78894.1"/>
    <property type="molecule type" value="Genomic_DNA"/>
</dbReference>
<proteinExistence type="predicted"/>
<sequence>MPSARFSFLYLLHVHHRGIASTGVTPPFRAPPSPFPGNCRTAIPPSSRTRCIASSSYCHSLFTLRSS</sequence>
<gene>
    <name evidence="1" type="ORF">DEO72_LG1g2530</name>
</gene>
<dbReference type="AlphaFoldDB" id="A0A4D6KYF2"/>
<dbReference type="Proteomes" id="UP000501690">
    <property type="component" value="Linkage Group LG1"/>
</dbReference>